<name>A0A2M8KD60_9BACT</name>
<evidence type="ECO:0000313" key="2">
    <source>
        <dbReference type="Proteomes" id="UP000231450"/>
    </source>
</evidence>
<gene>
    <name evidence="1" type="ORF">COU81_03870</name>
</gene>
<reference evidence="2" key="1">
    <citation type="submission" date="2017-09" db="EMBL/GenBank/DDBJ databases">
        <title>Depth-based differentiation of microbial function through sediment-hosted aquifers and enrichment of novel symbionts in the deep terrestrial subsurface.</title>
        <authorList>
            <person name="Probst A.J."/>
            <person name="Ladd B."/>
            <person name="Jarett J.K."/>
            <person name="Geller-Mcgrath D.E."/>
            <person name="Sieber C.M.K."/>
            <person name="Emerson J.B."/>
            <person name="Anantharaman K."/>
            <person name="Thomas B.C."/>
            <person name="Malmstrom R."/>
            <person name="Stieglmeier M."/>
            <person name="Klingl A."/>
            <person name="Woyke T."/>
            <person name="Ryan C.M."/>
            <person name="Banfield J.F."/>
        </authorList>
    </citation>
    <scope>NUCLEOTIDE SEQUENCE [LARGE SCALE GENOMIC DNA]</scope>
</reference>
<sequence length="110" mass="13063">MGNFNDAYCRRDVLSCRWQKNAVEINADIDKITSSKYVFLDPLIGYEGKWYIHQEVLKYDYLSNFINNLDNNDTAVIVMYKDRAKELISINDWQKINDYDSFSAYKKLLK</sequence>
<protein>
    <submittedName>
        <fullName evidence="1">Uncharacterized protein</fullName>
    </submittedName>
</protein>
<comment type="caution">
    <text evidence="1">The sequence shown here is derived from an EMBL/GenBank/DDBJ whole genome shotgun (WGS) entry which is preliminary data.</text>
</comment>
<organism evidence="1 2">
    <name type="scientific">Candidatus Portnoybacteria bacterium CG10_big_fil_rev_8_21_14_0_10_36_7</name>
    <dbReference type="NCBI Taxonomy" id="1974812"/>
    <lineage>
        <taxon>Bacteria</taxon>
        <taxon>Candidatus Portnoyibacteriota</taxon>
    </lineage>
</organism>
<dbReference type="Proteomes" id="UP000231450">
    <property type="component" value="Unassembled WGS sequence"/>
</dbReference>
<accession>A0A2M8KD60</accession>
<dbReference type="AlphaFoldDB" id="A0A2M8KD60"/>
<evidence type="ECO:0000313" key="1">
    <source>
        <dbReference type="EMBL" id="PJE57859.1"/>
    </source>
</evidence>
<dbReference type="EMBL" id="PFDW01000075">
    <property type="protein sequence ID" value="PJE57859.1"/>
    <property type="molecule type" value="Genomic_DNA"/>
</dbReference>
<proteinExistence type="predicted"/>